<keyword evidence="6" id="KW-1133">Transmembrane helix</keyword>
<name>A0A8C9GXM8_9PRIM</name>
<dbReference type="InterPro" id="IPR001969">
    <property type="entry name" value="Aspartic_peptidase_AS"/>
</dbReference>
<evidence type="ECO:0000256" key="3">
    <source>
        <dbReference type="ARBA" id="ARBA00022750"/>
    </source>
</evidence>
<dbReference type="InterPro" id="IPR001461">
    <property type="entry name" value="Aspartic_peptidase_A1"/>
</dbReference>
<keyword evidence="3 5" id="KW-0064">Aspartyl protease</keyword>
<feature type="domain" description="Peptidase A1" evidence="7">
    <location>
        <begin position="1"/>
        <end position="292"/>
    </location>
</feature>
<dbReference type="Ensembl" id="ENSPTET00000017632.1">
    <property type="protein sequence ID" value="ENSPTEP00000011681.1"/>
    <property type="gene ID" value="ENSPTEG00000013157.1"/>
</dbReference>
<evidence type="ECO:0000256" key="6">
    <source>
        <dbReference type="SAM" id="Phobius"/>
    </source>
</evidence>
<sequence length="298" mass="33895">MQKNSFFLFYFIFFFFLIVLIGNKESIYTYIQYGTGKCILEHGYDDVYLKGIKIKGQSIGLIVKESLHPFSELPFDGIVGLGFADPDFGLQNQYATPLIETIKQQNILEKNIFSFYVPKEMTESGSITFGKAKSKYVQKGKNIEWFPVISIYFWEVNILGIYLFDNSLKLCENKKCRAAIDTGSSLITGPSSIVQPLIEKLNFNNNCSNKNSLPTISIVLKNVEGKNVKLTFAPDDYILEEYDEETGLTQCVLGIMSLDVPSPRGPIFIFGIVFIRKYYTIFDNDHKIVGFVEANHNF</sequence>
<dbReference type="CDD" id="cd05471">
    <property type="entry name" value="pepsin_like"/>
    <property type="match status" value="1"/>
</dbReference>
<evidence type="ECO:0000256" key="4">
    <source>
        <dbReference type="ARBA" id="ARBA00023145"/>
    </source>
</evidence>
<protein>
    <recommendedName>
        <fullName evidence="7">Peptidase A1 domain-containing protein</fullName>
    </recommendedName>
</protein>
<dbReference type="PRINTS" id="PR00792">
    <property type="entry name" value="PEPSIN"/>
</dbReference>
<evidence type="ECO:0000256" key="2">
    <source>
        <dbReference type="ARBA" id="ARBA00022670"/>
    </source>
</evidence>
<dbReference type="GO" id="GO:0004190">
    <property type="term" value="F:aspartic-type endopeptidase activity"/>
    <property type="evidence" value="ECO:0007669"/>
    <property type="project" value="UniProtKB-KW"/>
</dbReference>
<feature type="transmembrane region" description="Helical" evidence="6">
    <location>
        <begin position="6"/>
        <end position="23"/>
    </location>
</feature>
<evidence type="ECO:0000313" key="9">
    <source>
        <dbReference type="Proteomes" id="UP000694416"/>
    </source>
</evidence>
<organism evidence="8 9">
    <name type="scientific">Piliocolobus tephrosceles</name>
    <name type="common">Ugandan red Colobus</name>
    <dbReference type="NCBI Taxonomy" id="591936"/>
    <lineage>
        <taxon>Eukaryota</taxon>
        <taxon>Metazoa</taxon>
        <taxon>Chordata</taxon>
        <taxon>Craniata</taxon>
        <taxon>Vertebrata</taxon>
        <taxon>Euteleostomi</taxon>
        <taxon>Mammalia</taxon>
        <taxon>Eutheria</taxon>
        <taxon>Euarchontoglires</taxon>
        <taxon>Primates</taxon>
        <taxon>Haplorrhini</taxon>
        <taxon>Catarrhini</taxon>
        <taxon>Cercopithecidae</taxon>
        <taxon>Colobinae</taxon>
        <taxon>Piliocolobus</taxon>
    </lineage>
</organism>
<dbReference type="InterPro" id="IPR034164">
    <property type="entry name" value="Pepsin-like_dom"/>
</dbReference>
<dbReference type="PROSITE" id="PS00141">
    <property type="entry name" value="ASP_PROTEASE"/>
    <property type="match status" value="1"/>
</dbReference>
<evidence type="ECO:0000313" key="8">
    <source>
        <dbReference type="Ensembl" id="ENSPTEP00000011681.1"/>
    </source>
</evidence>
<reference evidence="8" key="1">
    <citation type="submission" date="2025-08" db="UniProtKB">
        <authorList>
            <consortium name="Ensembl"/>
        </authorList>
    </citation>
    <scope>IDENTIFICATION</scope>
</reference>
<evidence type="ECO:0000256" key="1">
    <source>
        <dbReference type="ARBA" id="ARBA00007447"/>
    </source>
</evidence>
<dbReference type="GO" id="GO:0006508">
    <property type="term" value="P:proteolysis"/>
    <property type="evidence" value="ECO:0007669"/>
    <property type="project" value="UniProtKB-KW"/>
</dbReference>
<keyword evidence="6" id="KW-0472">Membrane</keyword>
<dbReference type="InterPro" id="IPR033121">
    <property type="entry name" value="PEPTIDASE_A1"/>
</dbReference>
<keyword evidence="5" id="KW-0378">Hydrolase</keyword>
<reference evidence="8" key="2">
    <citation type="submission" date="2025-09" db="UniProtKB">
        <authorList>
            <consortium name="Ensembl"/>
        </authorList>
    </citation>
    <scope>IDENTIFICATION</scope>
</reference>
<keyword evidence="9" id="KW-1185">Reference proteome</keyword>
<dbReference type="Gene3D" id="2.40.70.10">
    <property type="entry name" value="Acid Proteases"/>
    <property type="match status" value="2"/>
</dbReference>
<dbReference type="PANTHER" id="PTHR47966">
    <property type="entry name" value="BETA-SITE APP-CLEAVING ENZYME, ISOFORM A-RELATED"/>
    <property type="match status" value="1"/>
</dbReference>
<evidence type="ECO:0000259" key="7">
    <source>
        <dbReference type="PROSITE" id="PS51767"/>
    </source>
</evidence>
<dbReference type="SUPFAM" id="SSF50630">
    <property type="entry name" value="Acid proteases"/>
    <property type="match status" value="1"/>
</dbReference>
<dbReference type="Proteomes" id="UP000694416">
    <property type="component" value="Unplaced"/>
</dbReference>
<comment type="similarity">
    <text evidence="1 5">Belongs to the peptidase A1 family.</text>
</comment>
<dbReference type="PROSITE" id="PS51767">
    <property type="entry name" value="PEPTIDASE_A1"/>
    <property type="match status" value="1"/>
</dbReference>
<dbReference type="PANTHER" id="PTHR47966:SF51">
    <property type="entry name" value="BETA-SITE APP-CLEAVING ENZYME, ISOFORM A-RELATED"/>
    <property type="match status" value="1"/>
</dbReference>
<dbReference type="AlphaFoldDB" id="A0A8C9GXM8"/>
<dbReference type="InterPro" id="IPR021109">
    <property type="entry name" value="Peptidase_aspartic_dom_sf"/>
</dbReference>
<keyword evidence="2 5" id="KW-0645">Protease</keyword>
<dbReference type="Pfam" id="PF00026">
    <property type="entry name" value="Asp"/>
    <property type="match status" value="1"/>
</dbReference>
<accession>A0A8C9GXM8</accession>
<evidence type="ECO:0000256" key="5">
    <source>
        <dbReference type="RuleBase" id="RU000454"/>
    </source>
</evidence>
<keyword evidence="4" id="KW-0865">Zymogen</keyword>
<proteinExistence type="inferred from homology"/>
<keyword evidence="6" id="KW-0812">Transmembrane</keyword>